<evidence type="ECO:0000256" key="3">
    <source>
        <dbReference type="ARBA" id="ARBA00022692"/>
    </source>
</evidence>
<comment type="subcellular location">
    <subcellularLocation>
        <location evidence="1">Cell projection</location>
        <location evidence="1">Microvillus membrane</location>
        <topology evidence="1">Multi-pass membrane protein</topology>
    </subcellularLocation>
</comment>
<evidence type="ECO:0000256" key="7">
    <source>
        <dbReference type="SAM" id="Phobius"/>
    </source>
</evidence>
<protein>
    <submittedName>
        <fullName evidence="8">Prominin 1 b</fullName>
    </submittedName>
</protein>
<name>A0A672IGY3_SALFA</name>
<proteinExistence type="inferred from homology"/>
<dbReference type="Proteomes" id="UP000472267">
    <property type="component" value="Unassembled WGS sequence"/>
</dbReference>
<evidence type="ECO:0000313" key="8">
    <source>
        <dbReference type="Ensembl" id="ENSSFAP00005040342.1"/>
    </source>
</evidence>
<evidence type="ECO:0000256" key="6">
    <source>
        <dbReference type="ARBA" id="ARBA00023180"/>
    </source>
</evidence>
<keyword evidence="6" id="KW-0325">Glycoprotein</keyword>
<dbReference type="Pfam" id="PF05478">
    <property type="entry name" value="Prominin"/>
    <property type="match status" value="2"/>
</dbReference>
<dbReference type="GO" id="GO:0016324">
    <property type="term" value="C:apical plasma membrane"/>
    <property type="evidence" value="ECO:0007669"/>
    <property type="project" value="TreeGrafter"/>
</dbReference>
<comment type="similarity">
    <text evidence="2">Belongs to the prominin family.</text>
</comment>
<dbReference type="Ensembl" id="ENSSFAT00005041826.1">
    <property type="protein sequence ID" value="ENSSFAP00005040342.1"/>
    <property type="gene ID" value="ENSSFAG00005020118.1"/>
</dbReference>
<dbReference type="AlphaFoldDB" id="A0A672IGY3"/>
<evidence type="ECO:0000256" key="4">
    <source>
        <dbReference type="ARBA" id="ARBA00022989"/>
    </source>
</evidence>
<dbReference type="PANTHER" id="PTHR22730">
    <property type="entry name" value="PROMININ PROM PROTEIN"/>
    <property type="match status" value="1"/>
</dbReference>
<dbReference type="InterPro" id="IPR008795">
    <property type="entry name" value="Prominin"/>
</dbReference>
<feature type="transmembrane region" description="Helical" evidence="7">
    <location>
        <begin position="654"/>
        <end position="673"/>
    </location>
</feature>
<feature type="transmembrane region" description="Helical" evidence="7">
    <location>
        <begin position="338"/>
        <end position="363"/>
    </location>
</feature>
<evidence type="ECO:0000256" key="2">
    <source>
        <dbReference type="ARBA" id="ARBA00006058"/>
    </source>
</evidence>
<keyword evidence="9" id="KW-1185">Reference proteome</keyword>
<evidence type="ECO:0000256" key="1">
    <source>
        <dbReference type="ARBA" id="ARBA00004475"/>
    </source>
</evidence>
<evidence type="ECO:0000313" key="9">
    <source>
        <dbReference type="Proteomes" id="UP000472267"/>
    </source>
</evidence>
<dbReference type="PANTHER" id="PTHR22730:SF8">
    <property type="entry name" value="PROMININ-1 ISOFORM X1"/>
    <property type="match status" value="1"/>
</dbReference>
<dbReference type="GO" id="GO:0071914">
    <property type="term" value="C:prominosome"/>
    <property type="evidence" value="ECO:0007669"/>
    <property type="project" value="TreeGrafter"/>
</dbReference>
<evidence type="ECO:0000256" key="5">
    <source>
        <dbReference type="ARBA" id="ARBA00023136"/>
    </source>
</evidence>
<dbReference type="GO" id="GO:0015485">
    <property type="term" value="F:cholesterol binding"/>
    <property type="evidence" value="ECO:0007669"/>
    <property type="project" value="TreeGrafter"/>
</dbReference>
<feature type="transmembrane region" description="Helical" evidence="7">
    <location>
        <begin position="29"/>
        <end position="55"/>
    </location>
</feature>
<organism evidence="8 9">
    <name type="scientific">Salarias fasciatus</name>
    <name type="common">Jewelled blenny</name>
    <name type="synonym">Blennius fasciatus</name>
    <dbReference type="NCBI Taxonomy" id="181472"/>
    <lineage>
        <taxon>Eukaryota</taxon>
        <taxon>Metazoa</taxon>
        <taxon>Chordata</taxon>
        <taxon>Craniata</taxon>
        <taxon>Vertebrata</taxon>
        <taxon>Euteleostomi</taxon>
        <taxon>Actinopterygii</taxon>
        <taxon>Neopterygii</taxon>
        <taxon>Teleostei</taxon>
        <taxon>Neoteleostei</taxon>
        <taxon>Acanthomorphata</taxon>
        <taxon>Ovalentaria</taxon>
        <taxon>Blenniimorphae</taxon>
        <taxon>Blenniiformes</taxon>
        <taxon>Blennioidei</taxon>
        <taxon>Blenniidae</taxon>
        <taxon>Salariinae</taxon>
        <taxon>Salarias</taxon>
    </lineage>
</organism>
<dbReference type="GO" id="GO:0031528">
    <property type="term" value="C:microvillus membrane"/>
    <property type="evidence" value="ECO:0007669"/>
    <property type="project" value="UniProtKB-SubCell"/>
</dbReference>
<reference evidence="8" key="2">
    <citation type="submission" date="2025-09" db="UniProtKB">
        <authorList>
            <consortium name="Ensembl"/>
        </authorList>
    </citation>
    <scope>IDENTIFICATION</scope>
</reference>
<dbReference type="GO" id="GO:0009986">
    <property type="term" value="C:cell surface"/>
    <property type="evidence" value="ECO:0007669"/>
    <property type="project" value="TreeGrafter"/>
</dbReference>
<sequence>PDLIVQVIHGADETYVFFSIVPQWLHYEAGFLVCTTFGIVFVVLTPIIAMCFCVCRCCENCGGEMHQRQRKNADFLIAYAANHNMSTQIKSTRRLINTNMRDLKTFANNTPAQIDYLTAQYTTAKNKVLSDLDNIGPLLGGRIHSQLEKEVVPSLDSALRMAGAMRETKEALENVSSSLEVLQDGMGKLQASLSVERSSLSNTLSDPACTNGALGINADFSNLPDVSHALTNVNTVLKTDLSNIVQKGYSSFNDTPRLVKDQTKNISRFLPRVKGMLDKIGTEINGFAKMFPVEASLANFTIFLSERQKMCVLQVDRLCGGQATPTTRGCLSNTGGNLLMAGVGFTFIFAWVLMAIVTTMFVVGGNVEKLVCEPLANRQLFKIIDTPFLVHPEKKNFLPGMLFQNPNIDLTLGSMYRECYDNNGLYHALQLETMFNINSFLNRTVYNRDLAKVFESVQVDLQDITLLEQAGRDNLINFANSGIGHIDFEAYLAEVNKGVTLVDLLSFCNDLEAQADQLPRGALENALKGHASSIRNIHREQVVPLEQAMVIIPQHNHKLDPTKHLFLLLFQVKVTNILSAIDAAEYLITNNASHVVKQETKSYVHNLVGYFKQYTEWVKNSLTAEVAQCKPISNIVDSMEIVACSFIIDSVNTFWFGLGACCVLLLPSIIFSLKLAKYYRRMDTEDVFEE</sequence>
<dbReference type="GO" id="GO:0005929">
    <property type="term" value="C:cilium"/>
    <property type="evidence" value="ECO:0007669"/>
    <property type="project" value="TreeGrafter"/>
</dbReference>
<reference evidence="8" key="1">
    <citation type="submission" date="2025-08" db="UniProtKB">
        <authorList>
            <consortium name="Ensembl"/>
        </authorList>
    </citation>
    <scope>IDENTIFICATION</scope>
</reference>
<accession>A0A672IGY3</accession>
<keyword evidence="3 7" id="KW-0812">Transmembrane</keyword>
<keyword evidence="4 7" id="KW-1133">Transmembrane helix</keyword>
<keyword evidence="5 7" id="KW-0472">Membrane</keyword>
<dbReference type="OMA" id="HFILLAM"/>